<gene>
    <name evidence="1" type="ORF">AA314_05343</name>
</gene>
<accession>A0AAC8TF58</accession>
<proteinExistence type="predicted"/>
<dbReference type="EMBL" id="CP011509">
    <property type="protein sequence ID" value="AKJ03717.1"/>
    <property type="molecule type" value="Genomic_DNA"/>
</dbReference>
<reference evidence="1 2" key="1">
    <citation type="submission" date="2015-05" db="EMBL/GenBank/DDBJ databases">
        <title>Genome assembly of Archangium gephyra DSM 2261.</title>
        <authorList>
            <person name="Sharma G."/>
            <person name="Subramanian S."/>
        </authorList>
    </citation>
    <scope>NUCLEOTIDE SEQUENCE [LARGE SCALE GENOMIC DNA]</scope>
    <source>
        <strain evidence="1 2">DSM 2261</strain>
    </source>
</reference>
<evidence type="ECO:0000313" key="2">
    <source>
        <dbReference type="Proteomes" id="UP000035579"/>
    </source>
</evidence>
<dbReference type="KEGG" id="age:AA314_05343"/>
<sequence length="44" mass="4850">MTAPRARVYEPPAVLWEQPFVALAQVSFHDDYGCDIPGSCSDLP</sequence>
<evidence type="ECO:0000313" key="1">
    <source>
        <dbReference type="EMBL" id="AKJ03717.1"/>
    </source>
</evidence>
<dbReference type="AlphaFoldDB" id="A0AAC8TF58"/>
<name>A0AAC8TF58_9BACT</name>
<organism evidence="1 2">
    <name type="scientific">Archangium gephyra</name>
    <dbReference type="NCBI Taxonomy" id="48"/>
    <lineage>
        <taxon>Bacteria</taxon>
        <taxon>Pseudomonadati</taxon>
        <taxon>Myxococcota</taxon>
        <taxon>Myxococcia</taxon>
        <taxon>Myxococcales</taxon>
        <taxon>Cystobacterineae</taxon>
        <taxon>Archangiaceae</taxon>
        <taxon>Archangium</taxon>
    </lineage>
</organism>
<protein>
    <submittedName>
        <fullName evidence="1">Uncharacterized protein</fullName>
    </submittedName>
</protein>
<dbReference type="Proteomes" id="UP000035579">
    <property type="component" value="Chromosome"/>
</dbReference>